<protein>
    <recommendedName>
        <fullName evidence="3">N-acetylmuramoyl-L-alanine amidase</fullName>
        <ecNumber evidence="3">3.5.1.28</ecNumber>
    </recommendedName>
</protein>
<feature type="domain" description="N-acetylmuramoyl-L-alanine amidase" evidence="6">
    <location>
        <begin position="9"/>
        <end position="144"/>
    </location>
</feature>
<keyword evidence="8" id="KW-1185">Reference proteome</keyword>
<dbReference type="Pfam" id="PF01471">
    <property type="entry name" value="PG_binding_1"/>
    <property type="match status" value="1"/>
</dbReference>
<dbReference type="EC" id="3.5.1.28" evidence="3"/>
<proteinExistence type="inferred from homology"/>
<comment type="caution">
    <text evidence="7">The sequence shown here is derived from an EMBL/GenBank/DDBJ whole genome shotgun (WGS) entry which is preliminary data.</text>
</comment>
<comment type="similarity">
    <text evidence="2">Belongs to the N-acetylmuramoyl-L-alanine amidase 2 family.</text>
</comment>
<sequence>MRIVTKYQSPNYDMRESVIDTIVIHYTDMVDDAETLALLCNPKAKVSAHYFINREGIIYQLVDDDKRAWHAGISYWRGKSKLNDNSIGIELANPGHLNGYIDFTKSQMSSLISICQSLIDKHQIKPINIVGHSDIAPDRKKDPGELFDWKLLSDNNIGIYHDIEILSESEILYHDNDYGISDIQKKLSSIGYKIDITDVFDKQTSEVIIAFKRRFIKNKLTNDWDITCQKILDYLYSRYIA</sequence>
<organism evidence="7 8">
    <name type="scientific">Candidatus Arcanibacter lacustris</name>
    <dbReference type="NCBI Taxonomy" id="1607817"/>
    <lineage>
        <taxon>Bacteria</taxon>
        <taxon>Pseudomonadati</taxon>
        <taxon>Pseudomonadota</taxon>
        <taxon>Alphaproteobacteria</taxon>
        <taxon>Rickettsiales</taxon>
        <taxon>Candidatus Arcanibacter</taxon>
    </lineage>
</organism>
<evidence type="ECO:0000259" key="6">
    <source>
        <dbReference type="SMART" id="SM00644"/>
    </source>
</evidence>
<dbReference type="PANTHER" id="PTHR30417:SF1">
    <property type="entry name" value="N-ACETYLMURAMOYL-L-ALANINE AMIDASE AMID"/>
    <property type="match status" value="1"/>
</dbReference>
<name>A0A0F5MQ85_9RICK</name>
<dbReference type="GO" id="GO:0071555">
    <property type="term" value="P:cell wall organization"/>
    <property type="evidence" value="ECO:0007669"/>
    <property type="project" value="UniProtKB-KW"/>
</dbReference>
<dbReference type="Proteomes" id="UP000033358">
    <property type="component" value="Unassembled WGS sequence"/>
</dbReference>
<dbReference type="InterPro" id="IPR002502">
    <property type="entry name" value="Amidase_domain"/>
</dbReference>
<dbReference type="CDD" id="cd06583">
    <property type="entry name" value="PGRP"/>
    <property type="match status" value="1"/>
</dbReference>
<accession>A0A0F5MQ85</accession>
<reference evidence="7 8" key="1">
    <citation type="submission" date="2015-02" db="EMBL/GenBank/DDBJ databases">
        <title>Single cell genomics of a rare environmental alphaproteobacterium provides unique insights into Rickettsiaceae evolution.</title>
        <authorList>
            <person name="Martijn J."/>
            <person name="Schulz F."/>
            <person name="Zaremba-Niedzwiedzka K."/>
            <person name="Viklund J."/>
            <person name="Stepanauskas R."/>
            <person name="Andersson S.G.E."/>
            <person name="Horn M."/>
            <person name="Guy L."/>
            <person name="Ettema T.J.G."/>
        </authorList>
    </citation>
    <scope>NUCLEOTIDE SEQUENCE [LARGE SCALE GENOMIC DNA]</scope>
    <source>
        <strain evidence="7 8">SCGC AAA041-L04</strain>
    </source>
</reference>
<dbReference type="GO" id="GO:0009254">
    <property type="term" value="P:peptidoglycan turnover"/>
    <property type="evidence" value="ECO:0007669"/>
    <property type="project" value="TreeGrafter"/>
</dbReference>
<dbReference type="SMART" id="SM00644">
    <property type="entry name" value="Ami_2"/>
    <property type="match status" value="1"/>
</dbReference>
<dbReference type="GO" id="GO:0009253">
    <property type="term" value="P:peptidoglycan catabolic process"/>
    <property type="evidence" value="ECO:0007669"/>
    <property type="project" value="InterPro"/>
</dbReference>
<evidence type="ECO:0000313" key="7">
    <source>
        <dbReference type="EMBL" id="KKB96856.1"/>
    </source>
</evidence>
<dbReference type="InterPro" id="IPR002477">
    <property type="entry name" value="Peptidoglycan-bd-like"/>
</dbReference>
<evidence type="ECO:0000313" key="8">
    <source>
        <dbReference type="Proteomes" id="UP000033358"/>
    </source>
</evidence>
<dbReference type="InterPro" id="IPR036366">
    <property type="entry name" value="PGBDSf"/>
</dbReference>
<evidence type="ECO:0000256" key="3">
    <source>
        <dbReference type="ARBA" id="ARBA00011901"/>
    </source>
</evidence>
<dbReference type="Gene3D" id="1.10.101.10">
    <property type="entry name" value="PGBD-like superfamily/PGBD"/>
    <property type="match status" value="1"/>
</dbReference>
<dbReference type="SUPFAM" id="SSF55846">
    <property type="entry name" value="N-acetylmuramoyl-L-alanine amidase-like"/>
    <property type="match status" value="1"/>
</dbReference>
<dbReference type="AlphaFoldDB" id="A0A0F5MQ85"/>
<evidence type="ECO:0000256" key="1">
    <source>
        <dbReference type="ARBA" id="ARBA00001561"/>
    </source>
</evidence>
<dbReference type="InterPro" id="IPR051206">
    <property type="entry name" value="NAMLAA_amidase_2"/>
</dbReference>
<evidence type="ECO:0000256" key="2">
    <source>
        <dbReference type="ARBA" id="ARBA00007553"/>
    </source>
</evidence>
<dbReference type="EMBL" id="JYHA01000014">
    <property type="protein sequence ID" value="KKB96856.1"/>
    <property type="molecule type" value="Genomic_DNA"/>
</dbReference>
<dbReference type="InterPro" id="IPR036505">
    <property type="entry name" value="Amidase/PGRP_sf"/>
</dbReference>
<evidence type="ECO:0000256" key="5">
    <source>
        <dbReference type="ARBA" id="ARBA00023316"/>
    </source>
</evidence>
<dbReference type="InterPro" id="IPR036365">
    <property type="entry name" value="PGBD-like_sf"/>
</dbReference>
<dbReference type="GO" id="GO:0008745">
    <property type="term" value="F:N-acetylmuramoyl-L-alanine amidase activity"/>
    <property type="evidence" value="ECO:0007669"/>
    <property type="project" value="UniProtKB-EC"/>
</dbReference>
<dbReference type="PANTHER" id="PTHR30417">
    <property type="entry name" value="N-ACETYLMURAMOYL-L-ALANINE AMIDASE AMID"/>
    <property type="match status" value="1"/>
</dbReference>
<comment type="catalytic activity">
    <reaction evidence="1">
        <text>Hydrolyzes the link between N-acetylmuramoyl residues and L-amino acid residues in certain cell-wall glycopeptides.</text>
        <dbReference type="EC" id="3.5.1.28"/>
    </reaction>
</comment>
<evidence type="ECO:0000256" key="4">
    <source>
        <dbReference type="ARBA" id="ARBA00022801"/>
    </source>
</evidence>
<dbReference type="Gene3D" id="3.40.80.10">
    <property type="entry name" value="Peptidoglycan recognition protein-like"/>
    <property type="match status" value="1"/>
</dbReference>
<gene>
    <name evidence="7" type="primary">amiD</name>
    <name evidence="7" type="ORF">SZ25_00048</name>
</gene>
<keyword evidence="4 7" id="KW-0378">Hydrolase</keyword>
<dbReference type="Pfam" id="PF01510">
    <property type="entry name" value="Amidase_2"/>
    <property type="match status" value="1"/>
</dbReference>
<dbReference type="SUPFAM" id="SSF47090">
    <property type="entry name" value="PGBD-like"/>
    <property type="match status" value="1"/>
</dbReference>
<keyword evidence="5" id="KW-0961">Cell wall biogenesis/degradation</keyword>